<dbReference type="AlphaFoldDB" id="A0A6N8J759"/>
<reference evidence="2 3" key="1">
    <citation type="submission" date="2019-12" db="EMBL/GenBank/DDBJ databases">
        <title>The draft genomic sequence of strain Chitinophaga oryziterrae JCM 16595.</title>
        <authorList>
            <person name="Zhang X."/>
        </authorList>
    </citation>
    <scope>NUCLEOTIDE SEQUENCE [LARGE SCALE GENOMIC DNA]</scope>
    <source>
        <strain evidence="2 3">JCM 16595</strain>
    </source>
</reference>
<comment type="caution">
    <text evidence="2">The sequence shown here is derived from an EMBL/GenBank/DDBJ whole genome shotgun (WGS) entry which is preliminary data.</text>
</comment>
<dbReference type="Gene3D" id="3.90.25.10">
    <property type="entry name" value="UDP-galactose 4-epimerase, domain 1"/>
    <property type="match status" value="1"/>
</dbReference>
<dbReference type="PANTHER" id="PTHR43162">
    <property type="match status" value="1"/>
</dbReference>
<accession>A0A6N8J759</accession>
<feature type="domain" description="NmrA-like" evidence="1">
    <location>
        <begin position="3"/>
        <end position="260"/>
    </location>
</feature>
<dbReference type="OrthoDB" id="2149806at2"/>
<organism evidence="2 3">
    <name type="scientific">Chitinophaga oryziterrae</name>
    <dbReference type="NCBI Taxonomy" id="1031224"/>
    <lineage>
        <taxon>Bacteria</taxon>
        <taxon>Pseudomonadati</taxon>
        <taxon>Bacteroidota</taxon>
        <taxon>Chitinophagia</taxon>
        <taxon>Chitinophagales</taxon>
        <taxon>Chitinophagaceae</taxon>
        <taxon>Chitinophaga</taxon>
    </lineage>
</organism>
<evidence type="ECO:0000259" key="1">
    <source>
        <dbReference type="Pfam" id="PF05368"/>
    </source>
</evidence>
<evidence type="ECO:0000313" key="3">
    <source>
        <dbReference type="Proteomes" id="UP000468388"/>
    </source>
</evidence>
<evidence type="ECO:0000313" key="2">
    <source>
        <dbReference type="EMBL" id="MVT40079.1"/>
    </source>
</evidence>
<gene>
    <name evidence="2" type="ORF">GO495_05755</name>
</gene>
<sequence length="299" mass="32554">MNIVLTGSVGHIGKPLAQMLIKKGHSVTIISSSTERQSEIEALGAKAAIGLFEDVEFLTAAFTGADIVYLMKPPIDFFDQNSDEEAFWVKIAKNYVQAVLKSGVTKIVELSSIGGHTATGVGMLGAHHLVEQVLGELPGNVSIKTMRPVGFYYNMMAFMPAIKNAGAIFQNYGGDEPEPWVSPLDIAETIAEEMEAPFNGRSVRYIASEDVSPNEVAVVLGAAIGKPDLKWVAITNEQFFGNLMKVGFSEQAAKGLTEMNVSRVNGVLYEDYYKHPLILGKVKLADFAKEFATIYHNKF</sequence>
<dbReference type="Proteomes" id="UP000468388">
    <property type="component" value="Unassembled WGS sequence"/>
</dbReference>
<dbReference type="EMBL" id="WRXO01000001">
    <property type="protein sequence ID" value="MVT40079.1"/>
    <property type="molecule type" value="Genomic_DNA"/>
</dbReference>
<name>A0A6N8J759_9BACT</name>
<dbReference type="RefSeq" id="WP_157298711.1">
    <property type="nucleotide sequence ID" value="NZ_BAAAZB010000005.1"/>
</dbReference>
<dbReference type="SUPFAM" id="SSF51735">
    <property type="entry name" value="NAD(P)-binding Rossmann-fold domains"/>
    <property type="match status" value="1"/>
</dbReference>
<dbReference type="InterPro" id="IPR008030">
    <property type="entry name" value="NmrA-like"/>
</dbReference>
<proteinExistence type="predicted"/>
<dbReference type="Gene3D" id="3.40.50.720">
    <property type="entry name" value="NAD(P)-binding Rossmann-like Domain"/>
    <property type="match status" value="1"/>
</dbReference>
<dbReference type="InterPro" id="IPR051604">
    <property type="entry name" value="Ergot_Alk_Oxidoreductase"/>
</dbReference>
<protein>
    <submittedName>
        <fullName evidence="2">NAD(P)H-binding protein</fullName>
    </submittedName>
</protein>
<keyword evidence="3" id="KW-1185">Reference proteome</keyword>
<dbReference type="Pfam" id="PF05368">
    <property type="entry name" value="NmrA"/>
    <property type="match status" value="1"/>
</dbReference>
<dbReference type="InterPro" id="IPR036291">
    <property type="entry name" value="NAD(P)-bd_dom_sf"/>
</dbReference>
<dbReference type="PANTHER" id="PTHR43162:SF1">
    <property type="entry name" value="PRESTALK A DIFFERENTIATION PROTEIN A"/>
    <property type="match status" value="1"/>
</dbReference>